<evidence type="ECO:0000313" key="6">
    <source>
        <dbReference type="Proteomes" id="UP000014071"/>
    </source>
</evidence>
<gene>
    <name evidence="5" type="ORF">PHSY_002681</name>
</gene>
<dbReference type="InterPro" id="IPR018122">
    <property type="entry name" value="TF_fork_head_CS_1"/>
</dbReference>
<dbReference type="GO" id="GO:0005634">
    <property type="term" value="C:nucleus"/>
    <property type="evidence" value="ECO:0007669"/>
    <property type="project" value="UniProtKB-SubCell"/>
</dbReference>
<dbReference type="InterPro" id="IPR050211">
    <property type="entry name" value="FOX_domain-containing"/>
</dbReference>
<dbReference type="GeneID" id="24107972"/>
<dbReference type="Gene3D" id="1.10.10.10">
    <property type="entry name" value="Winged helix-like DNA-binding domain superfamily/Winged helix DNA-binding domain"/>
    <property type="match status" value="1"/>
</dbReference>
<feature type="region of interest" description="Disordered" evidence="3">
    <location>
        <begin position="372"/>
        <end position="410"/>
    </location>
</feature>
<dbReference type="Proteomes" id="UP000014071">
    <property type="component" value="Unassembled WGS sequence"/>
</dbReference>
<sequence>MLASLRPHSPPAFAVDRRSQQLPHGYFDRFSDDTSQPRSWQMAASGSERYTTPPPPSLRAAAHAHKPGSGSRIADIGPDASEQRPSPQSRQRSWHHPYMPASRAPQGPSPPQPLESGASPTSRVYDLGHPRESVRLDPQQMSPSHRSEHLHPGHEPRPRAGSRADINILAQPVNISSMPSNRSNVERIGGIGPSRNRGRSSTLSLPHPDTNRVRGGSFIGARHHSPYSGYDDSTSLPPRSWEEARSHRDLYARNYAGEAALPHRQSPTLRPSSGQSPILFAPLSPNPESHLLPLPSRMGSAPMTAKIINAGVMPRGHHHRSRPGTPVSPLNMDGLTMEDTYMPSASGMAGSVAGDRQRSPADARVGSDYFGPASSEWGRPSHMTSDVVRSPPSGLKTPGLRPDSRGHPYRTSIPVPSEGVPPEFEAPPYHAVPYMAGHPPARPFGRASVGTLPAHHHSMPRNDQMERERLIVAQQYASSQTSYHGYGHPHEHGYQSEFAPQHGRVGHAGGIVGAPPQHVVSVDRIAHSRRRRRPPYSYSSMITQAIASSDEGRMTLREIYTWISTNFSGYPMSGPDSQGWQNTVRHNLSLGKVFIKKARTAQDIYDSCSSGNPAQSQAARGKGGWWTLHPIVLSQIRSGQRTHNDEFDDLERLVDMDNAAAAASGGAGAVGVASPGSTDEKVAPRRSSADAGQRKSLTRQRSYSDSMDSTQAEQRRPSSGYQSSTAPVSRQGSINTARTAPAGRPAHAAFPVQPGVHGASSDVRPPSAEEMPSVLQRRPDLDESDRPSSAFARMRGHTIAMHETPSHQHASKHEASKLGGEVPISTRPPSGSVSSPRPLPKASRQMIEDVDMDMAPSVLQHRGSSQILQNARETLVSAQQQQQQQTRQPHHGDVRAVEADSPDSTGRMDIRGLLNG</sequence>
<keyword evidence="2" id="KW-0539">Nucleus</keyword>
<dbReference type="PRINTS" id="PR00053">
    <property type="entry name" value="FORKHEAD"/>
</dbReference>
<dbReference type="CDD" id="cd00059">
    <property type="entry name" value="FH_FOX"/>
    <property type="match status" value="1"/>
</dbReference>
<protein>
    <submittedName>
        <fullName evidence="5">Potential forkhead-like transcriptional regulator</fullName>
    </submittedName>
</protein>
<evidence type="ECO:0000256" key="3">
    <source>
        <dbReference type="SAM" id="MobiDB-lite"/>
    </source>
</evidence>
<reference evidence="6" key="1">
    <citation type="journal article" date="2013" name="Genome Announc.">
        <title>Draft genome sequence of the basidiomycetous yeast-like fungus Pseudozyma hubeiensis SY62, which produces an abundant amount of the biosurfactant mannosylerythritol lipids.</title>
        <authorList>
            <person name="Konishi M."/>
            <person name="Hatada Y."/>
            <person name="Horiuchi J."/>
        </authorList>
    </citation>
    <scope>NUCLEOTIDE SEQUENCE [LARGE SCALE GENOMIC DNA]</scope>
    <source>
        <strain evidence="6">SY62</strain>
    </source>
</reference>
<dbReference type="PROSITE" id="PS00657">
    <property type="entry name" value="FORK_HEAD_1"/>
    <property type="match status" value="1"/>
</dbReference>
<dbReference type="RefSeq" id="XP_012188693.1">
    <property type="nucleotide sequence ID" value="XM_012333303.1"/>
</dbReference>
<dbReference type="GO" id="GO:0000981">
    <property type="term" value="F:DNA-binding transcription factor activity, RNA polymerase II-specific"/>
    <property type="evidence" value="ECO:0007669"/>
    <property type="project" value="TreeGrafter"/>
</dbReference>
<evidence type="ECO:0000313" key="5">
    <source>
        <dbReference type="EMBL" id="GAC95106.1"/>
    </source>
</evidence>
<dbReference type="PANTHER" id="PTHR11829">
    <property type="entry name" value="FORKHEAD BOX PROTEIN"/>
    <property type="match status" value="1"/>
</dbReference>
<dbReference type="eggNOG" id="KOG2294">
    <property type="taxonomic scope" value="Eukaryota"/>
</dbReference>
<feature type="region of interest" description="Disordered" evidence="3">
    <location>
        <begin position="1"/>
        <end position="161"/>
    </location>
</feature>
<evidence type="ECO:0000256" key="2">
    <source>
        <dbReference type="PROSITE-ProRule" id="PRU00089"/>
    </source>
</evidence>
<dbReference type="PROSITE" id="PS50039">
    <property type="entry name" value="FORK_HEAD_3"/>
    <property type="match status" value="1"/>
</dbReference>
<organism evidence="5 6">
    <name type="scientific">Pseudozyma hubeiensis (strain SY62)</name>
    <name type="common">Yeast</name>
    <dbReference type="NCBI Taxonomy" id="1305764"/>
    <lineage>
        <taxon>Eukaryota</taxon>
        <taxon>Fungi</taxon>
        <taxon>Dikarya</taxon>
        <taxon>Basidiomycota</taxon>
        <taxon>Ustilaginomycotina</taxon>
        <taxon>Ustilaginomycetes</taxon>
        <taxon>Ustilaginales</taxon>
        <taxon>Ustilaginaceae</taxon>
        <taxon>Pseudozyma</taxon>
    </lineage>
</organism>
<feature type="compositionally biased region" description="Low complexity" evidence="3">
    <location>
        <begin position="665"/>
        <end position="674"/>
    </location>
</feature>
<comment type="subcellular location">
    <subcellularLocation>
        <location evidence="2">Nucleus</location>
    </subcellularLocation>
</comment>
<feature type="compositionally biased region" description="Polar residues" evidence="3">
    <location>
        <begin position="699"/>
        <end position="738"/>
    </location>
</feature>
<dbReference type="OrthoDB" id="5954824at2759"/>
<feature type="compositionally biased region" description="Polar residues" evidence="3">
    <location>
        <begin position="33"/>
        <end position="50"/>
    </location>
</feature>
<keyword evidence="6" id="KW-1185">Reference proteome</keyword>
<dbReference type="HOGENOM" id="CLU_007783_0_0_1"/>
<dbReference type="InterPro" id="IPR036390">
    <property type="entry name" value="WH_DNA-bd_sf"/>
</dbReference>
<dbReference type="PANTHER" id="PTHR11829:SF343">
    <property type="entry name" value="FORK-HEAD DOMAIN-CONTAINING PROTEIN"/>
    <property type="match status" value="1"/>
</dbReference>
<feature type="compositionally biased region" description="Basic and acidic residues" evidence="3">
    <location>
        <begin position="777"/>
        <end position="786"/>
    </location>
</feature>
<dbReference type="Pfam" id="PF00250">
    <property type="entry name" value="Forkhead"/>
    <property type="match status" value="1"/>
</dbReference>
<name>R9P1J1_PSEHS</name>
<dbReference type="EMBL" id="DF238790">
    <property type="protein sequence ID" value="GAC95106.1"/>
    <property type="molecule type" value="Genomic_DNA"/>
</dbReference>
<evidence type="ECO:0000259" key="4">
    <source>
        <dbReference type="PROSITE" id="PS50039"/>
    </source>
</evidence>
<feature type="region of interest" description="Disordered" evidence="3">
    <location>
        <begin position="176"/>
        <end position="241"/>
    </location>
</feature>
<feature type="compositionally biased region" description="Basic and acidic residues" evidence="3">
    <location>
        <begin position="126"/>
        <end position="135"/>
    </location>
</feature>
<dbReference type="InterPro" id="IPR036388">
    <property type="entry name" value="WH-like_DNA-bd_sf"/>
</dbReference>
<evidence type="ECO:0000256" key="1">
    <source>
        <dbReference type="ARBA" id="ARBA00023125"/>
    </source>
</evidence>
<feature type="region of interest" description="Disordered" evidence="3">
    <location>
        <begin position="665"/>
        <end position="788"/>
    </location>
</feature>
<feature type="region of interest" description="Disordered" evidence="3">
    <location>
        <begin position="803"/>
        <end position="841"/>
    </location>
</feature>
<dbReference type="SMART" id="SM00339">
    <property type="entry name" value="FH"/>
    <property type="match status" value="1"/>
</dbReference>
<feature type="region of interest" description="Disordered" evidence="3">
    <location>
        <begin position="861"/>
        <end position="916"/>
    </location>
</feature>
<keyword evidence="1 2" id="KW-0238">DNA-binding</keyword>
<dbReference type="STRING" id="1305764.R9P1J1"/>
<dbReference type="GO" id="GO:0000978">
    <property type="term" value="F:RNA polymerase II cis-regulatory region sequence-specific DNA binding"/>
    <property type="evidence" value="ECO:0007669"/>
    <property type="project" value="TreeGrafter"/>
</dbReference>
<feature type="domain" description="Fork-head" evidence="4">
    <location>
        <begin position="533"/>
        <end position="630"/>
    </location>
</feature>
<feature type="compositionally biased region" description="Polar residues" evidence="3">
    <location>
        <begin position="862"/>
        <end position="878"/>
    </location>
</feature>
<feature type="compositionally biased region" description="Basic and acidic residues" evidence="3">
    <location>
        <begin position="145"/>
        <end position="158"/>
    </location>
</feature>
<dbReference type="AlphaFoldDB" id="R9P1J1"/>
<feature type="compositionally biased region" description="Low complexity" evidence="3">
    <location>
        <begin position="825"/>
        <end position="836"/>
    </location>
</feature>
<dbReference type="SUPFAM" id="SSF46785">
    <property type="entry name" value="Winged helix' DNA-binding domain"/>
    <property type="match status" value="1"/>
</dbReference>
<accession>R9P1J1</accession>
<dbReference type="InterPro" id="IPR001766">
    <property type="entry name" value="Fork_head_dom"/>
</dbReference>
<proteinExistence type="predicted"/>
<feature type="DNA-binding region" description="Fork-head" evidence="2">
    <location>
        <begin position="533"/>
        <end position="630"/>
    </location>
</feature>
<feature type="region of interest" description="Disordered" evidence="3">
    <location>
        <begin position="346"/>
        <end position="365"/>
    </location>
</feature>